<feature type="compositionally biased region" description="Low complexity" evidence="4">
    <location>
        <begin position="175"/>
        <end position="186"/>
    </location>
</feature>
<dbReference type="STRING" id="663331.D4ATC7"/>
<keyword evidence="3" id="KW-0378">Hydrolase</keyword>
<protein>
    <submittedName>
        <fullName evidence="6">Cell wall glucanase (Scw4), putative</fullName>
    </submittedName>
</protein>
<feature type="transmembrane region" description="Helical" evidence="5">
    <location>
        <begin position="19"/>
        <end position="41"/>
    </location>
</feature>
<dbReference type="RefSeq" id="XP_003014186.1">
    <property type="nucleotide sequence ID" value="XM_003014140.1"/>
</dbReference>
<evidence type="ECO:0000256" key="2">
    <source>
        <dbReference type="ARBA" id="ARBA00008773"/>
    </source>
</evidence>
<organism evidence="6 7">
    <name type="scientific">Arthroderma benhamiae (strain ATCC MYA-4681 / CBS 112371)</name>
    <name type="common">Trichophyton mentagrophytes</name>
    <dbReference type="NCBI Taxonomy" id="663331"/>
    <lineage>
        <taxon>Eukaryota</taxon>
        <taxon>Fungi</taxon>
        <taxon>Dikarya</taxon>
        <taxon>Ascomycota</taxon>
        <taxon>Pezizomycotina</taxon>
        <taxon>Eurotiomycetes</taxon>
        <taxon>Eurotiomycetidae</taxon>
        <taxon>Onygenales</taxon>
        <taxon>Arthrodermataceae</taxon>
        <taxon>Trichophyton</taxon>
    </lineage>
</organism>
<comment type="subcellular location">
    <subcellularLocation>
        <location evidence="1">Cell envelope</location>
    </subcellularLocation>
</comment>
<dbReference type="GO" id="GO:0042973">
    <property type="term" value="F:glucan endo-1,3-beta-D-glucosidase activity"/>
    <property type="evidence" value="ECO:0007669"/>
    <property type="project" value="TreeGrafter"/>
</dbReference>
<keyword evidence="5" id="KW-0472">Membrane</keyword>
<name>D4ATC7_ARTBC</name>
<dbReference type="Proteomes" id="UP000008866">
    <property type="component" value="Unassembled WGS sequence"/>
</dbReference>
<evidence type="ECO:0000256" key="5">
    <source>
        <dbReference type="SAM" id="Phobius"/>
    </source>
</evidence>
<dbReference type="HOGENOM" id="CLU_027285_1_1_1"/>
<dbReference type="KEGG" id="abe:ARB_07491"/>
<dbReference type="PANTHER" id="PTHR16631">
    <property type="entry name" value="GLUCAN 1,3-BETA-GLUCOSIDASE"/>
    <property type="match status" value="1"/>
</dbReference>
<reference evidence="7" key="1">
    <citation type="journal article" date="2011" name="Genome Biol.">
        <title>Comparative and functional genomics provide insights into the pathogenicity of dermatophytic fungi.</title>
        <authorList>
            <person name="Burmester A."/>
            <person name="Shelest E."/>
            <person name="Gloeckner G."/>
            <person name="Heddergott C."/>
            <person name="Schindler S."/>
            <person name="Staib P."/>
            <person name="Heidel A."/>
            <person name="Felder M."/>
            <person name="Petzold A."/>
            <person name="Szafranski K."/>
            <person name="Feuermann M."/>
            <person name="Pedruzzi I."/>
            <person name="Priebe S."/>
            <person name="Groth M."/>
            <person name="Winkler R."/>
            <person name="Li W."/>
            <person name="Kniemeyer O."/>
            <person name="Schroeckh V."/>
            <person name="Hertweck C."/>
            <person name="Hube B."/>
            <person name="White T.C."/>
            <person name="Platzer M."/>
            <person name="Guthke R."/>
            <person name="Heitman J."/>
            <person name="Woestemeyer J."/>
            <person name="Zipfel P.F."/>
            <person name="Monod M."/>
            <person name="Brakhage A.A."/>
        </authorList>
    </citation>
    <scope>NUCLEOTIDE SEQUENCE [LARGE SCALE GENOMIC DNA]</scope>
    <source>
        <strain evidence="7">ATCC MYA-4681 / CBS 112371</strain>
    </source>
</reference>
<evidence type="ECO:0000256" key="1">
    <source>
        <dbReference type="ARBA" id="ARBA00004196"/>
    </source>
</evidence>
<comment type="caution">
    <text evidence="6">The sequence shown here is derived from an EMBL/GenBank/DDBJ whole genome shotgun (WGS) entry which is preliminary data.</text>
</comment>
<dbReference type="GO" id="GO:0071555">
    <property type="term" value="P:cell wall organization"/>
    <property type="evidence" value="ECO:0007669"/>
    <property type="project" value="TreeGrafter"/>
</dbReference>
<feature type="region of interest" description="Disordered" evidence="4">
    <location>
        <begin position="226"/>
        <end position="268"/>
    </location>
</feature>
<dbReference type="OMA" id="NTFGAEK"/>
<dbReference type="InterPro" id="IPR050732">
    <property type="entry name" value="Beta-glucan_modifiers"/>
</dbReference>
<feature type="region of interest" description="Disordered" evidence="4">
    <location>
        <begin position="164"/>
        <end position="186"/>
    </location>
</feature>
<sequence>MLDICCKSKSKRKEKVGSLWLDITLFNLFSLTSLVVVFLHLRVSPTPLFISPETFLSLLLLLLSSTSHHNLISQKYPLTITNFACTQLAMRSKMKTNLSIFAALFLPGSVVARPHNHNHAYGLEKRAYVTDTIVVKVPEVINWVDNAGNTVTIETKGMKSFKTIHPTPDNGDVGTTIAPDTTTMDTTTVTNIPTSVSTFVPKLEPTTEVKIPDVKPGPTEIKQTTKDITTTESKPSEPVITEPKSTDKQTGVPPVQPTITEPKKTETTAHEPIITDPGTTAKPTNTSVINTTVPEVKPTSVRQTEPLTTSTQDLAPSKPSNVPAPTSSPPKDPTEKWTPANGFGICYAPYAADGKCKSQDQVNADFAKLNEYSIVRSYGVDCNQIAMMLNAAKTYNKKVMLGLFTIQNVDSDLNIFLTAAKNNWAYIYAIAIGNEVVNTGKASANALVNAVNHSRSILRANGYNGPVVAVDTVNAMTAHPEICYASDFCAVNIHPFFDPHTSASEAGQFVREQSKAVSNAVHGAKRVIVTETGWPHGGYQNGEAFPSRENQRVAIENIKQAYKDTNGELLLFSAFDDPWKVDGSNTFGAEKYWGIY</sequence>
<dbReference type="eggNOG" id="ENOG502QTKT">
    <property type="taxonomic scope" value="Eukaryota"/>
</dbReference>
<comment type="similarity">
    <text evidence="2">Belongs to the glycosyl hydrolase 17 family.</text>
</comment>
<dbReference type="InterPro" id="IPR017853">
    <property type="entry name" value="GH"/>
</dbReference>
<feature type="region of interest" description="Disordered" evidence="4">
    <location>
        <begin position="296"/>
        <end position="336"/>
    </location>
</feature>
<dbReference type="GO" id="GO:0009986">
    <property type="term" value="C:cell surface"/>
    <property type="evidence" value="ECO:0007669"/>
    <property type="project" value="TreeGrafter"/>
</dbReference>
<dbReference type="GO" id="GO:0005576">
    <property type="term" value="C:extracellular region"/>
    <property type="evidence" value="ECO:0007669"/>
    <property type="project" value="TreeGrafter"/>
</dbReference>
<dbReference type="Gene3D" id="3.20.20.80">
    <property type="entry name" value="Glycosidases"/>
    <property type="match status" value="2"/>
</dbReference>
<keyword evidence="7" id="KW-1185">Reference proteome</keyword>
<accession>D4ATC7</accession>
<evidence type="ECO:0000313" key="6">
    <source>
        <dbReference type="EMBL" id="EFE33546.1"/>
    </source>
</evidence>
<keyword evidence="5" id="KW-1133">Transmembrane helix</keyword>
<dbReference type="AlphaFoldDB" id="D4ATC7"/>
<evidence type="ECO:0000256" key="3">
    <source>
        <dbReference type="ARBA" id="ARBA00022801"/>
    </source>
</evidence>
<dbReference type="EMBL" id="ABSU01000009">
    <property type="protein sequence ID" value="EFE33546.1"/>
    <property type="molecule type" value="Genomic_DNA"/>
</dbReference>
<keyword evidence="5" id="KW-0812">Transmembrane</keyword>
<proteinExistence type="inferred from homology"/>
<dbReference type="SUPFAM" id="SSF51445">
    <property type="entry name" value="(Trans)glycosidases"/>
    <property type="match status" value="1"/>
</dbReference>
<dbReference type="GO" id="GO:0009277">
    <property type="term" value="C:fungal-type cell wall"/>
    <property type="evidence" value="ECO:0007669"/>
    <property type="project" value="TreeGrafter"/>
</dbReference>
<dbReference type="GeneID" id="9521604"/>
<evidence type="ECO:0000256" key="4">
    <source>
        <dbReference type="SAM" id="MobiDB-lite"/>
    </source>
</evidence>
<feature type="compositionally biased region" description="Polar residues" evidence="4">
    <location>
        <begin position="300"/>
        <end position="325"/>
    </location>
</feature>
<evidence type="ECO:0000313" key="7">
    <source>
        <dbReference type="Proteomes" id="UP000008866"/>
    </source>
</evidence>
<gene>
    <name evidence="6" type="ORF">ARB_07491</name>
</gene>
<dbReference type="PANTHER" id="PTHR16631:SF14">
    <property type="entry name" value="FAMILY 17 GLUCOSIDASE SCW10-RELATED"/>
    <property type="match status" value="1"/>
</dbReference>